<dbReference type="AlphaFoldDB" id="A0A8K0SGC8"/>
<evidence type="ECO:0000313" key="4">
    <source>
        <dbReference type="Proteomes" id="UP000813444"/>
    </source>
</evidence>
<feature type="domain" description="CCD97-like C-terminal" evidence="2">
    <location>
        <begin position="95"/>
        <end position="170"/>
    </location>
</feature>
<feature type="region of interest" description="Disordered" evidence="1">
    <location>
        <begin position="26"/>
        <end position="46"/>
    </location>
</feature>
<dbReference type="Pfam" id="PF09747">
    <property type="entry name" value="CCD97-like_C"/>
    <property type="match status" value="2"/>
</dbReference>
<dbReference type="Proteomes" id="UP000813444">
    <property type="component" value="Unassembled WGS sequence"/>
</dbReference>
<dbReference type="PANTHER" id="PTHR31840">
    <property type="entry name" value="COILED-COIL DOMAIN-CONTAINING PROTEIN 97"/>
    <property type="match status" value="1"/>
</dbReference>
<evidence type="ECO:0000256" key="1">
    <source>
        <dbReference type="SAM" id="MobiDB-lite"/>
    </source>
</evidence>
<feature type="region of interest" description="Disordered" evidence="1">
    <location>
        <begin position="85"/>
        <end position="122"/>
    </location>
</feature>
<organism evidence="3 4">
    <name type="scientific">Stachybotrys elegans</name>
    <dbReference type="NCBI Taxonomy" id="80388"/>
    <lineage>
        <taxon>Eukaryota</taxon>
        <taxon>Fungi</taxon>
        <taxon>Dikarya</taxon>
        <taxon>Ascomycota</taxon>
        <taxon>Pezizomycotina</taxon>
        <taxon>Sordariomycetes</taxon>
        <taxon>Hypocreomycetidae</taxon>
        <taxon>Hypocreales</taxon>
        <taxon>Stachybotryaceae</taxon>
        <taxon>Stachybotrys</taxon>
    </lineage>
</organism>
<evidence type="ECO:0000313" key="3">
    <source>
        <dbReference type="EMBL" id="KAH7308549.1"/>
    </source>
</evidence>
<proteinExistence type="predicted"/>
<comment type="caution">
    <text evidence="3">The sequence shown here is derived from an EMBL/GenBank/DDBJ whole genome shotgun (WGS) entry which is preliminary data.</text>
</comment>
<accession>A0A8K0SGC8</accession>
<dbReference type="EMBL" id="JAGPNK010000015">
    <property type="protein sequence ID" value="KAH7308549.1"/>
    <property type="molecule type" value="Genomic_DNA"/>
</dbReference>
<sequence length="190" mass="22212">MDPAHDRPVPREPRSVEVVARIQVKNRRRQYLEQHPSYFDDPEHELADPIQYQSLVKTFQSPQERQEDQKRKGYGLLLEADLNRGEARISEVQQSQDGRNGAENGKPTADDPWKSSAANKEQGQELWREFLTQRFVDGKDDDFDYALVDGNEDYDQVERQEAQDAWFEDEKPEWEADGRERQGETGVQDF</sequence>
<gene>
    <name evidence="3" type="ORF">B0I35DRAFT_442179</name>
</gene>
<keyword evidence="4" id="KW-1185">Reference proteome</keyword>
<dbReference type="PANTHER" id="PTHR31840:SF1">
    <property type="entry name" value="COILED-COIL DOMAIN-CONTAINING PROTEIN 97"/>
    <property type="match status" value="1"/>
</dbReference>
<evidence type="ECO:0000259" key="2">
    <source>
        <dbReference type="Pfam" id="PF09747"/>
    </source>
</evidence>
<feature type="domain" description="CCD97-like C-terminal" evidence="2">
    <location>
        <begin position="26"/>
        <end position="93"/>
    </location>
</feature>
<protein>
    <submittedName>
        <fullName evidence="3">Coiled-coil domain-containing protein</fullName>
    </submittedName>
</protein>
<dbReference type="InterPro" id="IPR018613">
    <property type="entry name" value="Ccdc97-like"/>
</dbReference>
<name>A0A8K0SGC8_9HYPO</name>
<reference evidence="3" key="1">
    <citation type="journal article" date="2021" name="Nat. Commun.">
        <title>Genetic determinants of endophytism in the Arabidopsis root mycobiome.</title>
        <authorList>
            <person name="Mesny F."/>
            <person name="Miyauchi S."/>
            <person name="Thiergart T."/>
            <person name="Pickel B."/>
            <person name="Atanasova L."/>
            <person name="Karlsson M."/>
            <person name="Huettel B."/>
            <person name="Barry K.W."/>
            <person name="Haridas S."/>
            <person name="Chen C."/>
            <person name="Bauer D."/>
            <person name="Andreopoulos W."/>
            <person name="Pangilinan J."/>
            <person name="LaButti K."/>
            <person name="Riley R."/>
            <person name="Lipzen A."/>
            <person name="Clum A."/>
            <person name="Drula E."/>
            <person name="Henrissat B."/>
            <person name="Kohler A."/>
            <person name="Grigoriev I.V."/>
            <person name="Martin F.M."/>
            <person name="Hacquard S."/>
        </authorList>
    </citation>
    <scope>NUCLEOTIDE SEQUENCE</scope>
    <source>
        <strain evidence="3">MPI-CAGE-CH-0235</strain>
    </source>
</reference>
<feature type="compositionally biased region" description="Basic and acidic residues" evidence="1">
    <location>
        <begin position="173"/>
        <end position="183"/>
    </location>
</feature>
<dbReference type="OrthoDB" id="333176at2759"/>
<feature type="region of interest" description="Disordered" evidence="1">
    <location>
        <begin position="158"/>
        <end position="190"/>
    </location>
</feature>
<dbReference type="InterPro" id="IPR040233">
    <property type="entry name" value="CCD97-like_C"/>
</dbReference>